<feature type="compositionally biased region" description="Low complexity" evidence="1">
    <location>
        <begin position="208"/>
        <end position="254"/>
    </location>
</feature>
<reference evidence="4" key="1">
    <citation type="submission" date="2021-01" db="EMBL/GenBank/DDBJ databases">
        <title>Caligus Genome Assembly.</title>
        <authorList>
            <person name="Gallardo-Escarate C."/>
        </authorList>
    </citation>
    <scope>NUCLEOTIDE SEQUENCE [LARGE SCALE GENOMIC DNA]</scope>
</reference>
<feature type="compositionally biased region" description="Acidic residues" evidence="1">
    <location>
        <begin position="1"/>
        <end position="10"/>
    </location>
</feature>
<feature type="compositionally biased region" description="Gly residues" evidence="1">
    <location>
        <begin position="153"/>
        <end position="165"/>
    </location>
</feature>
<feature type="region of interest" description="Disordered" evidence="1">
    <location>
        <begin position="193"/>
        <end position="254"/>
    </location>
</feature>
<evidence type="ECO:0000313" key="4">
    <source>
        <dbReference type="Proteomes" id="UP000595437"/>
    </source>
</evidence>
<evidence type="ECO:0000256" key="2">
    <source>
        <dbReference type="SAM" id="Phobius"/>
    </source>
</evidence>
<feature type="compositionally biased region" description="Low complexity" evidence="1">
    <location>
        <begin position="127"/>
        <end position="140"/>
    </location>
</feature>
<dbReference type="AlphaFoldDB" id="A0A7T8QT94"/>
<keyword evidence="2" id="KW-0472">Membrane</keyword>
<feature type="region of interest" description="Disordered" evidence="1">
    <location>
        <begin position="124"/>
        <end position="171"/>
    </location>
</feature>
<organism evidence="3 4">
    <name type="scientific">Caligus rogercresseyi</name>
    <name type="common">Sea louse</name>
    <dbReference type="NCBI Taxonomy" id="217165"/>
    <lineage>
        <taxon>Eukaryota</taxon>
        <taxon>Metazoa</taxon>
        <taxon>Ecdysozoa</taxon>
        <taxon>Arthropoda</taxon>
        <taxon>Crustacea</taxon>
        <taxon>Multicrustacea</taxon>
        <taxon>Hexanauplia</taxon>
        <taxon>Copepoda</taxon>
        <taxon>Siphonostomatoida</taxon>
        <taxon>Caligidae</taxon>
        <taxon>Caligus</taxon>
    </lineage>
</organism>
<name>A0A7T8QT94_CALRO</name>
<keyword evidence="4" id="KW-1185">Reference proteome</keyword>
<dbReference type="Proteomes" id="UP000595437">
    <property type="component" value="Chromosome 4"/>
</dbReference>
<feature type="non-terminal residue" evidence="3">
    <location>
        <position position="1"/>
    </location>
</feature>
<evidence type="ECO:0000313" key="3">
    <source>
        <dbReference type="EMBL" id="QQP54276.1"/>
    </source>
</evidence>
<accession>A0A7T8QT94</accession>
<keyword evidence="2" id="KW-0812">Transmembrane</keyword>
<feature type="transmembrane region" description="Helical" evidence="2">
    <location>
        <begin position="36"/>
        <end position="55"/>
    </location>
</feature>
<feature type="compositionally biased region" description="Basic residues" evidence="1">
    <location>
        <begin position="193"/>
        <end position="207"/>
    </location>
</feature>
<dbReference type="EMBL" id="CP045893">
    <property type="protein sequence ID" value="QQP54276.1"/>
    <property type="molecule type" value="Genomic_DNA"/>
</dbReference>
<keyword evidence="2" id="KW-1133">Transmembrane helix</keyword>
<evidence type="ECO:0000256" key="1">
    <source>
        <dbReference type="SAM" id="MobiDB-lite"/>
    </source>
</evidence>
<sequence length="254" mass="25705">ASSEDQDAPEEGQISLNGGGGNPGGPGPLSGPCSGVPLETIMLVVVVVATALSLFHEHVYYGSSGYARYDAMMYGGSPYMNGSPYAAMYAAAANGSPTAVHPVSVHPGGSARDLSIPNYLVKRELTPPSSANNPSSSNNPQDLNRMISMYLPGQGGPAGGGGGGSSEESSRLQSMYAAGHYSAAAAAISSMANHHHAATATHHHPSHHANNPPSSTSPHPSSLIQQPSNAAAAANSGSQQPLPNSNSSSQLTHM</sequence>
<protein>
    <submittedName>
        <fullName evidence="3">Uncharacterized protein</fullName>
    </submittedName>
</protein>
<feature type="region of interest" description="Disordered" evidence="1">
    <location>
        <begin position="1"/>
        <end position="31"/>
    </location>
</feature>
<feature type="compositionally biased region" description="Gly residues" evidence="1">
    <location>
        <begin position="17"/>
        <end position="28"/>
    </location>
</feature>
<gene>
    <name evidence="3" type="ORF">FKW44_007056</name>
</gene>
<proteinExistence type="predicted"/>